<keyword evidence="3" id="KW-1185">Reference proteome</keyword>
<dbReference type="Proteomes" id="UP000007264">
    <property type="component" value="Unassembled WGS sequence"/>
</dbReference>
<reference evidence="2 3" key="1">
    <citation type="journal article" date="2012" name="Genome Biol.">
        <title>The genome of the polar eukaryotic microalga coccomyxa subellipsoidea reveals traits of cold adaptation.</title>
        <authorList>
            <person name="Blanc G."/>
            <person name="Agarkova I."/>
            <person name="Grimwood J."/>
            <person name="Kuo A."/>
            <person name="Brueggeman A."/>
            <person name="Dunigan D."/>
            <person name="Gurnon J."/>
            <person name="Ladunga I."/>
            <person name="Lindquist E."/>
            <person name="Lucas S."/>
            <person name="Pangilinan J."/>
            <person name="Proschold T."/>
            <person name="Salamov A."/>
            <person name="Schmutz J."/>
            <person name="Weeks D."/>
            <person name="Yamada T."/>
            <person name="Claverie J.M."/>
            <person name="Grigoriev I."/>
            <person name="Van Etten J."/>
            <person name="Lomsadze A."/>
            <person name="Borodovsky M."/>
        </authorList>
    </citation>
    <scope>NUCLEOTIDE SEQUENCE [LARGE SCALE GENOMIC DNA]</scope>
    <source>
        <strain evidence="2 3">C-169</strain>
    </source>
</reference>
<feature type="compositionally biased region" description="Acidic residues" evidence="1">
    <location>
        <begin position="238"/>
        <end position="255"/>
    </location>
</feature>
<dbReference type="AlphaFoldDB" id="I0Z8U9"/>
<organism evidence="2 3">
    <name type="scientific">Coccomyxa subellipsoidea (strain C-169)</name>
    <name type="common">Green microalga</name>
    <dbReference type="NCBI Taxonomy" id="574566"/>
    <lineage>
        <taxon>Eukaryota</taxon>
        <taxon>Viridiplantae</taxon>
        <taxon>Chlorophyta</taxon>
        <taxon>core chlorophytes</taxon>
        <taxon>Trebouxiophyceae</taxon>
        <taxon>Trebouxiophyceae incertae sedis</taxon>
        <taxon>Coccomyxaceae</taxon>
        <taxon>Coccomyxa</taxon>
        <taxon>Coccomyxa subellipsoidea</taxon>
    </lineage>
</organism>
<dbReference type="RefSeq" id="XP_005651612.1">
    <property type="nucleotide sequence ID" value="XM_005651555.1"/>
</dbReference>
<feature type="region of interest" description="Disordered" evidence="1">
    <location>
        <begin position="1"/>
        <end position="21"/>
    </location>
</feature>
<evidence type="ECO:0000313" key="2">
    <source>
        <dbReference type="EMBL" id="EIE27068.1"/>
    </source>
</evidence>
<dbReference type="KEGG" id="csl:COCSUDRAFT_55094"/>
<dbReference type="GeneID" id="17045083"/>
<comment type="caution">
    <text evidence="2">The sequence shown here is derived from an EMBL/GenBank/DDBJ whole genome shotgun (WGS) entry which is preliminary data.</text>
</comment>
<evidence type="ECO:0000313" key="3">
    <source>
        <dbReference type="Proteomes" id="UP000007264"/>
    </source>
</evidence>
<evidence type="ECO:0000256" key="1">
    <source>
        <dbReference type="SAM" id="MobiDB-lite"/>
    </source>
</evidence>
<protein>
    <submittedName>
        <fullName evidence="2">Uncharacterized protein</fullName>
    </submittedName>
</protein>
<dbReference type="EMBL" id="AGSI01000001">
    <property type="protein sequence ID" value="EIE27068.1"/>
    <property type="molecule type" value="Genomic_DNA"/>
</dbReference>
<accession>I0Z8U9</accession>
<feature type="region of interest" description="Disordered" evidence="1">
    <location>
        <begin position="234"/>
        <end position="259"/>
    </location>
</feature>
<proteinExistence type="predicted"/>
<name>I0Z8U9_COCSC</name>
<gene>
    <name evidence="2" type="ORF">COCSUDRAFT_55094</name>
</gene>
<sequence>MQEIQQASPAGAGQQAGQHAQQAIIQPNRFDAVKALPPALNLAARATAEDMKSLKAYVDAIDQYAAVAADVDQAEVDAWVEYFQSHQAACVTIDIMAQQPGTPAALTEALTTLSNQFTSVRTEMRDMSSNIAYTMNRLATSGTDRIAPPLTPNGPLPAHAMRVFPRTKGRLITLRDLRARLLFSLYSTEDDHEEAVDDELYFGRPSDQPPLAAGNSVLRQRAVNALAVLIHVSKPFHEEEESESESEEEGGEEGDGIAMATILRGGVGMPQTGMSDDINVAGPA</sequence>